<evidence type="ECO:0000259" key="5">
    <source>
        <dbReference type="Pfam" id="PF12551"/>
    </source>
</evidence>
<reference evidence="6 7" key="1">
    <citation type="submission" date="2015-03" db="EMBL/GenBank/DDBJ databases">
        <title>Genome sequencing of Methylobacterium tarhaniae DSM 25844.</title>
        <authorList>
            <person name="Chaudhry V."/>
            <person name="Patil P.B."/>
        </authorList>
    </citation>
    <scope>NUCLEOTIDE SEQUENCE [LARGE SCALE GENOMIC DNA]</scope>
    <source>
        <strain evidence="6 7">DSM 25844</strain>
    </source>
</reference>
<dbReference type="GO" id="GO:0042619">
    <property type="term" value="P:poly-hydroxybutyrate biosynthetic process"/>
    <property type="evidence" value="ECO:0007669"/>
    <property type="project" value="InterPro"/>
</dbReference>
<keyword evidence="7" id="KW-1185">Reference proteome</keyword>
<dbReference type="OrthoDB" id="7208816at2"/>
<name>A0A0J6SW91_9HYPH</name>
<dbReference type="Gene3D" id="3.40.50.1820">
    <property type="entry name" value="alpha/beta hydrolase"/>
    <property type="match status" value="1"/>
</dbReference>
<dbReference type="PATRIC" id="fig|1187852.3.peg.925"/>
<organism evidence="6 7">
    <name type="scientific">Methylobacterium tarhaniae</name>
    <dbReference type="NCBI Taxonomy" id="1187852"/>
    <lineage>
        <taxon>Bacteria</taxon>
        <taxon>Pseudomonadati</taxon>
        <taxon>Pseudomonadota</taxon>
        <taxon>Alphaproteobacteria</taxon>
        <taxon>Hyphomicrobiales</taxon>
        <taxon>Methylobacteriaceae</taxon>
        <taxon>Methylobacterium</taxon>
    </lineage>
</organism>
<dbReference type="PANTHER" id="PTHR36837">
    <property type="entry name" value="POLY(3-HYDROXYALKANOATE) POLYMERASE SUBUNIT PHAC"/>
    <property type="match status" value="1"/>
</dbReference>
<dbReference type="SUPFAM" id="SSF53474">
    <property type="entry name" value="alpha/beta-Hydrolases"/>
    <property type="match status" value="1"/>
</dbReference>
<comment type="caution">
    <text evidence="6">The sequence shown here is derived from an EMBL/GenBank/DDBJ whole genome shotgun (WGS) entry which is preliminary data.</text>
</comment>
<evidence type="ECO:0000256" key="3">
    <source>
        <dbReference type="SAM" id="MobiDB-lite"/>
    </source>
</evidence>
<feature type="region of interest" description="Disordered" evidence="3">
    <location>
        <begin position="1"/>
        <end position="44"/>
    </location>
</feature>
<dbReference type="Pfam" id="PF12551">
    <property type="entry name" value="PHBC_N"/>
    <property type="match status" value="1"/>
</dbReference>
<keyword evidence="2" id="KW-0012">Acyltransferase</keyword>
<dbReference type="InterPro" id="IPR010941">
    <property type="entry name" value="PhaC_N"/>
</dbReference>
<dbReference type="InterPro" id="IPR022211">
    <property type="entry name" value="PHBC_N"/>
</dbReference>
<dbReference type="PANTHER" id="PTHR36837:SF5">
    <property type="entry name" value="POLY-3-HYDROXYBUTYRATE SYNTHASE"/>
    <property type="match status" value="1"/>
</dbReference>
<feature type="domain" description="Poly-beta-hydroxybutyrate polymerase N-terminal" evidence="4">
    <location>
        <begin position="126"/>
        <end position="296"/>
    </location>
</feature>
<dbReference type="Pfam" id="PF07167">
    <property type="entry name" value="PhaC_N"/>
    <property type="match status" value="1"/>
</dbReference>
<evidence type="ECO:0000256" key="2">
    <source>
        <dbReference type="ARBA" id="ARBA00023315"/>
    </source>
</evidence>
<evidence type="ECO:0000259" key="4">
    <source>
        <dbReference type="Pfam" id="PF07167"/>
    </source>
</evidence>
<feature type="compositionally biased region" description="Basic and acidic residues" evidence="3">
    <location>
        <begin position="30"/>
        <end position="44"/>
    </location>
</feature>
<accession>A0A0J6SW91</accession>
<feature type="region of interest" description="Disordered" evidence="3">
    <location>
        <begin position="588"/>
        <end position="607"/>
    </location>
</feature>
<proteinExistence type="predicted"/>
<keyword evidence="1" id="KW-0808">Transferase</keyword>
<dbReference type="EMBL" id="LABZ01000127">
    <property type="protein sequence ID" value="KMO37984.1"/>
    <property type="molecule type" value="Genomic_DNA"/>
</dbReference>
<sequence>MPASSALPIPAAPSAQTPTLRLVRANPEAGRPEKSSSPGDHHDLSATSEAIDEAVHAAVARATGGLSPAALADAWGDWAVHLAFSPGKQAELVAKAARKSEKLAGFLMRSLLQGGRAEPCIRPLPQDHRFDDPAWQVWPFSLIAQSFLLTQQWWHNATTGVRGVSHAHEAMVAFTARQMLDAVAPSNTPLTNPVVLAETLCTGGENLSQGSLNLIEDALGLLAGEPMPAGPEGFKVGRDVAVTPGRVIHRNRLIELIRYDPATEAVRPEPILVVPAWINKYYILDLSPQNSLVRYLVGQGFTVFMISWRNPGFDDHDLSFDDYCQLGVMEALDTIGGVLTGRRVHLAGYCLGGTLAAIAAAAMARDGDGRLSSLTLFAGQVDFTEAGELTLFVNESQVTFLESLMRSTGTLDARQMAGAFRLLRSNDLIWSRMVNSYLLGRREETTALAAWNADATRMPARMQSEYLRRLFLNNDLAEGRFRVGGQPVALGDIRVPVFAVGTERDHIAPWRSVFKLTLLTEAEVTFVLASGGHNAGIVAAPEEPGRRYRVHTRTARDHYLDPDVWTGLARAADGSWWPEWTAWLAARSGEPTAPPLPDPTALMPADLGPAPGTYVLEA</sequence>
<gene>
    <name evidence="6" type="ORF">VQ03_18160</name>
</gene>
<feature type="compositionally biased region" description="Low complexity" evidence="3">
    <location>
        <begin position="1"/>
        <end position="15"/>
    </location>
</feature>
<dbReference type="InterPro" id="IPR051321">
    <property type="entry name" value="PHA/PHB_synthase"/>
</dbReference>
<dbReference type="InterPro" id="IPR029058">
    <property type="entry name" value="AB_hydrolase_fold"/>
</dbReference>
<evidence type="ECO:0000313" key="6">
    <source>
        <dbReference type="EMBL" id="KMO37984.1"/>
    </source>
</evidence>
<dbReference type="RefSeq" id="WP_048452295.1">
    <property type="nucleotide sequence ID" value="NZ_LABZ01000127.1"/>
</dbReference>
<dbReference type="GO" id="GO:0016746">
    <property type="term" value="F:acyltransferase activity"/>
    <property type="evidence" value="ECO:0007669"/>
    <property type="project" value="UniProtKB-KW"/>
</dbReference>
<evidence type="ECO:0000256" key="1">
    <source>
        <dbReference type="ARBA" id="ARBA00022679"/>
    </source>
</evidence>
<feature type="domain" description="Poly-beta-hydroxybutyrate polymerase N-terminal" evidence="5">
    <location>
        <begin position="48"/>
        <end position="88"/>
    </location>
</feature>
<dbReference type="Proteomes" id="UP000036449">
    <property type="component" value="Unassembled WGS sequence"/>
</dbReference>
<protein>
    <submittedName>
        <fullName evidence="6">Poly-beta-hydroxybutyrate polymerase</fullName>
    </submittedName>
</protein>
<dbReference type="AlphaFoldDB" id="A0A0J6SW91"/>
<evidence type="ECO:0000313" key="7">
    <source>
        <dbReference type="Proteomes" id="UP000036449"/>
    </source>
</evidence>